<evidence type="ECO:0000256" key="1">
    <source>
        <dbReference type="ARBA" id="ARBA00004229"/>
    </source>
</evidence>
<keyword evidence="6 7" id="KW-0687">Ribonucleoprotein</keyword>
<dbReference type="InterPro" id="IPR001857">
    <property type="entry name" value="Ribosomal_bL19"/>
</dbReference>
<dbReference type="InterPro" id="IPR018257">
    <property type="entry name" value="Ribosomal_bL19_CS"/>
</dbReference>
<gene>
    <name evidence="7 8" type="primary">rpl19</name>
</gene>
<dbReference type="Gene3D" id="2.30.30.790">
    <property type="match status" value="1"/>
</dbReference>
<dbReference type="GO" id="GO:0003735">
    <property type="term" value="F:structural constituent of ribosome"/>
    <property type="evidence" value="ECO:0007669"/>
    <property type="project" value="InterPro"/>
</dbReference>
<evidence type="ECO:0000256" key="6">
    <source>
        <dbReference type="ARBA" id="ARBA00023274"/>
    </source>
</evidence>
<comment type="similarity">
    <text evidence="2 7">Belongs to the bacterial ribosomal protein bL19 family.</text>
</comment>
<protein>
    <recommendedName>
        <fullName evidence="7">Large ribosomal subunit protein bL19c</fullName>
    </recommendedName>
</protein>
<dbReference type="InterPro" id="IPR008991">
    <property type="entry name" value="Translation_prot_SH3-like_sf"/>
</dbReference>
<evidence type="ECO:0000313" key="8">
    <source>
        <dbReference type="EMBL" id="QQP22271.1"/>
    </source>
</evidence>
<dbReference type="GO" id="GO:0005762">
    <property type="term" value="C:mitochondrial large ribosomal subunit"/>
    <property type="evidence" value="ECO:0007669"/>
    <property type="project" value="TreeGrafter"/>
</dbReference>
<dbReference type="GO" id="GO:0006412">
    <property type="term" value="P:translation"/>
    <property type="evidence" value="ECO:0007669"/>
    <property type="project" value="UniProtKB-UniRule"/>
</dbReference>
<dbReference type="InterPro" id="IPR038657">
    <property type="entry name" value="Ribosomal_bL19_sf"/>
</dbReference>
<dbReference type="NCBIfam" id="TIGR01024">
    <property type="entry name" value="rplS_bact"/>
    <property type="match status" value="1"/>
</dbReference>
<dbReference type="GeneID" id="67145626"/>
<keyword evidence="4 8" id="KW-0934">Plastid</keyword>
<proteinExistence type="inferred from homology"/>
<evidence type="ECO:0000256" key="2">
    <source>
        <dbReference type="ARBA" id="ARBA00005781"/>
    </source>
</evidence>
<dbReference type="AlphaFoldDB" id="A0A7T8JK70"/>
<keyword evidence="3 8" id="KW-0150">Chloroplast</keyword>
<organism evidence="8">
    <name type="scientific">Scytosiphon lomentaria</name>
    <name type="common">Beanweed</name>
    <name type="synonym">Chorda lomentaria</name>
    <dbReference type="NCBI Taxonomy" id="27967"/>
    <lineage>
        <taxon>Eukaryota</taxon>
        <taxon>Sar</taxon>
        <taxon>Stramenopiles</taxon>
        <taxon>Ochrophyta</taxon>
        <taxon>PX clade</taxon>
        <taxon>Phaeophyceae</taxon>
        <taxon>Ectocarpales</taxon>
        <taxon>Scytosiphonaceae</taxon>
        <taxon>Scytosiphon</taxon>
    </lineage>
</organism>
<dbReference type="HAMAP" id="MF_00402">
    <property type="entry name" value="Ribosomal_bL19"/>
    <property type="match status" value="1"/>
</dbReference>
<comment type="subcellular location">
    <subcellularLocation>
        <location evidence="1 7">Plastid</location>
        <location evidence="1 7">Chloroplast</location>
    </subcellularLocation>
</comment>
<dbReference type="PRINTS" id="PR00061">
    <property type="entry name" value="RIBOSOMALL19"/>
</dbReference>
<evidence type="ECO:0000256" key="7">
    <source>
        <dbReference type="HAMAP-Rule" id="MF_00402"/>
    </source>
</evidence>
<evidence type="ECO:0000256" key="4">
    <source>
        <dbReference type="ARBA" id="ARBA00022640"/>
    </source>
</evidence>
<keyword evidence="5 7" id="KW-0689">Ribosomal protein</keyword>
<dbReference type="Pfam" id="PF01245">
    <property type="entry name" value="Ribosomal_L19"/>
    <property type="match status" value="1"/>
</dbReference>
<sequence length="148" mass="17171">MGKKTKKYKKKYIRNKKLMSFRSLVTLERFMNNKLIESVEQVHMKENLKELFVGDTVKVGISVEEGNKERVQFYEGIILAKSKSCINFTISVRKVFQGIGVERAFLVNSPKFVSIEVLKSARVSKSKLYYLRNIIGKAGRLKQSFKKR</sequence>
<dbReference type="PANTHER" id="PTHR15680:SF9">
    <property type="entry name" value="LARGE RIBOSOMAL SUBUNIT PROTEIN BL19M"/>
    <property type="match status" value="1"/>
</dbReference>
<evidence type="ECO:0000256" key="3">
    <source>
        <dbReference type="ARBA" id="ARBA00022528"/>
    </source>
</evidence>
<reference evidence="8" key="1">
    <citation type="journal article" date="2019" name="Mitochondrial DNA Part B Resour">
        <title>The complete plastid genome of the brown alga Scytosiphon lomentaria (scytosiphonaceae, phaeophyceae).</title>
        <authorList>
            <person name="Xu K."/>
            <person name="Zhou B."/>
            <person name="Sun Y."/>
            <person name="Zang Y."/>
        </authorList>
    </citation>
    <scope>NUCLEOTIDE SEQUENCE</scope>
</reference>
<dbReference type="PANTHER" id="PTHR15680">
    <property type="entry name" value="RIBOSOMAL PROTEIN L19"/>
    <property type="match status" value="1"/>
</dbReference>
<geneLocation type="chloroplast" evidence="8"/>
<dbReference type="RefSeq" id="YP_010147439.1">
    <property type="nucleotide sequence ID" value="NC_057081.1"/>
</dbReference>
<dbReference type="GO" id="GO:0009507">
    <property type="term" value="C:chloroplast"/>
    <property type="evidence" value="ECO:0007669"/>
    <property type="project" value="UniProtKB-SubCell"/>
</dbReference>
<dbReference type="EMBL" id="MK798154">
    <property type="protein sequence ID" value="QQP22271.1"/>
    <property type="molecule type" value="Genomic_DNA"/>
</dbReference>
<dbReference type="SUPFAM" id="SSF50104">
    <property type="entry name" value="Translation proteins SH3-like domain"/>
    <property type="match status" value="1"/>
</dbReference>
<evidence type="ECO:0000256" key="5">
    <source>
        <dbReference type="ARBA" id="ARBA00022980"/>
    </source>
</evidence>
<accession>A0A7T8JK70</accession>
<dbReference type="PROSITE" id="PS01015">
    <property type="entry name" value="RIBOSOMAL_L19"/>
    <property type="match status" value="1"/>
</dbReference>
<name>A0A7T8JK70_SCYLO</name>